<evidence type="ECO:0000313" key="1">
    <source>
        <dbReference type="EMBL" id="KAJ8640490.1"/>
    </source>
</evidence>
<accession>A0ACC2M4C3</accession>
<organism evidence="1 2">
    <name type="scientific">Persea americana</name>
    <name type="common">Avocado</name>
    <dbReference type="NCBI Taxonomy" id="3435"/>
    <lineage>
        <taxon>Eukaryota</taxon>
        <taxon>Viridiplantae</taxon>
        <taxon>Streptophyta</taxon>
        <taxon>Embryophyta</taxon>
        <taxon>Tracheophyta</taxon>
        <taxon>Spermatophyta</taxon>
        <taxon>Magnoliopsida</taxon>
        <taxon>Magnoliidae</taxon>
        <taxon>Laurales</taxon>
        <taxon>Lauraceae</taxon>
        <taxon>Persea</taxon>
    </lineage>
</organism>
<reference evidence="1 2" key="1">
    <citation type="journal article" date="2022" name="Hortic Res">
        <title>A haplotype resolved chromosomal level avocado genome allows analysis of novel avocado genes.</title>
        <authorList>
            <person name="Nath O."/>
            <person name="Fletcher S.J."/>
            <person name="Hayward A."/>
            <person name="Shaw L.M."/>
            <person name="Masouleh A.K."/>
            <person name="Furtado A."/>
            <person name="Henry R.J."/>
            <person name="Mitter N."/>
        </authorList>
    </citation>
    <scope>NUCLEOTIDE SEQUENCE [LARGE SCALE GENOMIC DNA]</scope>
    <source>
        <strain evidence="2">cv. Hass</strain>
    </source>
</reference>
<protein>
    <submittedName>
        <fullName evidence="1">Uncharacterized protein</fullName>
    </submittedName>
</protein>
<evidence type="ECO:0000313" key="2">
    <source>
        <dbReference type="Proteomes" id="UP001234297"/>
    </source>
</evidence>
<gene>
    <name evidence="1" type="ORF">MRB53_017184</name>
</gene>
<keyword evidence="2" id="KW-1185">Reference proteome</keyword>
<dbReference type="EMBL" id="CM056813">
    <property type="protein sequence ID" value="KAJ8640490.1"/>
    <property type="molecule type" value="Genomic_DNA"/>
</dbReference>
<comment type="caution">
    <text evidence="1">The sequence shown here is derived from an EMBL/GenBank/DDBJ whole genome shotgun (WGS) entry which is preliminary data.</text>
</comment>
<sequence length="184" mass="20161">MVGRFSHSSKNHIHRRFRSSIPYRSVGGSWENEKAGAGEVGLGRSTSAHDDSIDGFNLAGQNDLAAAIALKGQLFIVESPRMLHYVSIFAGGKLQVDFRRPGYKVPHKFWHKKGTSVLASTWRISPSSKALVLIFQHFTLPRGKKGESQQGLSRNVFPARSTVNPLPSISSSAAGFCLENHFAD</sequence>
<proteinExistence type="predicted"/>
<name>A0ACC2M4C3_PERAE</name>
<dbReference type="Proteomes" id="UP001234297">
    <property type="component" value="Chromosome 5"/>
</dbReference>